<gene>
    <name evidence="2" type="ORF">PCOR1329_LOCUS54801</name>
</gene>
<organism evidence="2 3">
    <name type="scientific">Prorocentrum cordatum</name>
    <dbReference type="NCBI Taxonomy" id="2364126"/>
    <lineage>
        <taxon>Eukaryota</taxon>
        <taxon>Sar</taxon>
        <taxon>Alveolata</taxon>
        <taxon>Dinophyceae</taxon>
        <taxon>Prorocentrales</taxon>
        <taxon>Prorocentraceae</taxon>
        <taxon>Prorocentrum</taxon>
    </lineage>
</organism>
<evidence type="ECO:0000313" key="2">
    <source>
        <dbReference type="EMBL" id="CAK0868003.1"/>
    </source>
</evidence>
<evidence type="ECO:0000313" key="3">
    <source>
        <dbReference type="Proteomes" id="UP001189429"/>
    </source>
</evidence>
<proteinExistence type="predicted"/>
<evidence type="ECO:0000256" key="1">
    <source>
        <dbReference type="SAM" id="MobiDB-lite"/>
    </source>
</evidence>
<keyword evidence="3" id="KW-1185">Reference proteome</keyword>
<dbReference type="EMBL" id="CAUYUJ010016704">
    <property type="protein sequence ID" value="CAK0868003.1"/>
    <property type="molecule type" value="Genomic_DNA"/>
</dbReference>
<feature type="region of interest" description="Disordered" evidence="1">
    <location>
        <begin position="322"/>
        <end position="437"/>
    </location>
</feature>
<name>A0ABN9V7A6_9DINO</name>
<dbReference type="Proteomes" id="UP001189429">
    <property type="component" value="Unassembled WGS sequence"/>
</dbReference>
<comment type="caution">
    <text evidence="2">The sequence shown here is derived from an EMBL/GenBank/DDBJ whole genome shotgun (WGS) entry which is preliminary data.</text>
</comment>
<sequence>MNLALRLGAAATLWLERGSYHCAKGRLHRQDYDGYQAFAFSSADGQVLQGLSSQQRSAALQEALSGGQEAGVGGRARQQLGATLARAAVAAVARGQPPRRFKPKTAALASGAIDTRPCGLVEFVSECTCLGAAGDTQTQPLWMCARPGPPFGPELRIHVPGFDMAAGVHAAAGQDPGGGVLQVLEPAHGSWPAAAAAAFGRLGRRPCNLALETAAHLLMHCPALATDLLIADLILGEPPARGGAAGSGGGSLVPAPLYMGIVFVHSHKVGRAAAATFPRYRQADGTGGWPNRRSGEWQNHTLFGGEKASNPRMKRGVAVRFNRPASSSATPHQRPIFVVGPDATDDPRMCVDFSNPGRFSSGERTRWDRAMQAPRPPAGAPSAPAPGRRPHSAELSGGQIAGLQQRRPLQNPGVAVGPSSRPSSVSSYRRGRHPPPD</sequence>
<protein>
    <submittedName>
        <fullName evidence="2">Uncharacterized protein</fullName>
    </submittedName>
</protein>
<accession>A0ABN9V7A6</accession>
<feature type="compositionally biased region" description="Low complexity" evidence="1">
    <location>
        <begin position="412"/>
        <end position="428"/>
    </location>
</feature>
<reference evidence="2" key="1">
    <citation type="submission" date="2023-10" db="EMBL/GenBank/DDBJ databases">
        <authorList>
            <person name="Chen Y."/>
            <person name="Shah S."/>
            <person name="Dougan E. K."/>
            <person name="Thang M."/>
            <person name="Chan C."/>
        </authorList>
    </citation>
    <scope>NUCLEOTIDE SEQUENCE [LARGE SCALE GENOMIC DNA]</scope>
</reference>